<evidence type="ECO:0000313" key="2">
    <source>
        <dbReference type="EMBL" id="QBJ93786.1"/>
    </source>
</evidence>
<dbReference type="EMBL" id="CP032229">
    <property type="protein sequence ID" value="QBJ93786.1"/>
    <property type="molecule type" value="Genomic_DNA"/>
</dbReference>
<dbReference type="Gene3D" id="3.90.79.10">
    <property type="entry name" value="Nucleoside Triphosphate Pyrophosphohydrolase"/>
    <property type="match status" value="1"/>
</dbReference>
<accession>A0A4V1A093</accession>
<dbReference type="Pfam" id="PF00293">
    <property type="entry name" value="NUDIX"/>
    <property type="match status" value="1"/>
</dbReference>
<dbReference type="AlphaFoldDB" id="A0A4V1A093"/>
<dbReference type="PROSITE" id="PS51462">
    <property type="entry name" value="NUDIX"/>
    <property type="match status" value="1"/>
</dbReference>
<dbReference type="InterPro" id="IPR000086">
    <property type="entry name" value="NUDIX_hydrolase_dom"/>
</dbReference>
<dbReference type="Proteomes" id="UP000292547">
    <property type="component" value="Chromosome"/>
</dbReference>
<name>A0A4V1A093_STRSO</name>
<keyword evidence="2" id="KW-0378">Hydrolase</keyword>
<dbReference type="GO" id="GO:0016787">
    <property type="term" value="F:hydrolase activity"/>
    <property type="evidence" value="ECO:0007669"/>
    <property type="project" value="UniProtKB-KW"/>
</dbReference>
<gene>
    <name evidence="2" type="ORF">D0Z67_28300</name>
</gene>
<organism evidence="2 3">
    <name type="scientific">Streptomyces seoulensis</name>
    <dbReference type="NCBI Taxonomy" id="73044"/>
    <lineage>
        <taxon>Bacteria</taxon>
        <taxon>Bacillati</taxon>
        <taxon>Actinomycetota</taxon>
        <taxon>Actinomycetes</taxon>
        <taxon>Kitasatosporales</taxon>
        <taxon>Streptomycetaceae</taxon>
        <taxon>Streptomyces</taxon>
    </lineage>
</organism>
<proteinExistence type="predicted"/>
<dbReference type="STRING" id="73044.GCA_000725795_00607"/>
<feature type="domain" description="Nudix hydrolase" evidence="1">
    <location>
        <begin position="3"/>
        <end position="126"/>
    </location>
</feature>
<dbReference type="SUPFAM" id="SSF55811">
    <property type="entry name" value="Nudix"/>
    <property type="match status" value="1"/>
</dbReference>
<evidence type="ECO:0000259" key="1">
    <source>
        <dbReference type="PROSITE" id="PS51462"/>
    </source>
</evidence>
<dbReference type="InterPro" id="IPR015797">
    <property type="entry name" value="NUDIX_hydrolase-like_dom_sf"/>
</dbReference>
<sequence length="128" mass="13300">MTTEREAGGRVLAVAVYDGKLLLVTQGDGAPWTLPSGTAEPAETWGATAERAVYELTGYLVDGTEPLGPADGESPDAVPAVVCQLLTDSPSGGASLPDGQIRWVAFEEAERDALPPAVHDYLQGHSPV</sequence>
<protein>
    <submittedName>
        <fullName evidence="2">NUDIX hydrolase</fullName>
    </submittedName>
</protein>
<dbReference type="RefSeq" id="WP_031179448.1">
    <property type="nucleotide sequence ID" value="NZ_CP032229.1"/>
</dbReference>
<dbReference type="GeneID" id="300102807"/>
<dbReference type="KEGG" id="sseo:D0Z67_28300"/>
<dbReference type="OrthoDB" id="4248693at2"/>
<reference evidence="2 3" key="1">
    <citation type="submission" date="2018-08" db="EMBL/GenBank/DDBJ databases">
        <title>The complete genome sequence of Streptomyces seoulensis, a pioneer strain for nickel superoxide dismutase discovery.</title>
        <authorList>
            <person name="Shin J."/>
            <person name="Lee J.-S."/>
            <person name="Lee E.-J."/>
            <person name="Youn H.-D."/>
        </authorList>
    </citation>
    <scope>NUCLEOTIDE SEQUENCE [LARGE SCALE GENOMIC DNA]</scope>
    <source>
        <strain evidence="2 3">KCTC 9819</strain>
    </source>
</reference>
<keyword evidence="3" id="KW-1185">Reference proteome</keyword>
<evidence type="ECO:0000313" key="3">
    <source>
        <dbReference type="Proteomes" id="UP000292547"/>
    </source>
</evidence>